<dbReference type="EMBL" id="CP116805">
    <property type="protein sequence ID" value="WCL52849.1"/>
    <property type="molecule type" value="Genomic_DNA"/>
</dbReference>
<dbReference type="Pfam" id="PF11583">
    <property type="entry name" value="AurF"/>
    <property type="match status" value="1"/>
</dbReference>
<dbReference type="CDD" id="cd00657">
    <property type="entry name" value="Ferritin_like"/>
    <property type="match status" value="1"/>
</dbReference>
<name>A0AAE9XKH4_9PROT</name>
<dbReference type="InterPro" id="IPR012348">
    <property type="entry name" value="RNR-like"/>
</dbReference>
<evidence type="ECO:0000313" key="2">
    <source>
        <dbReference type="Proteomes" id="UP001217500"/>
    </source>
</evidence>
<dbReference type="AlphaFoldDB" id="A0AAE9XKH4"/>
<gene>
    <name evidence="1" type="ORF">PH603_09885</name>
</gene>
<reference evidence="1" key="1">
    <citation type="submission" date="2023-01" db="EMBL/GenBank/DDBJ databases">
        <title>The genome sequence of Kordiimonadaceae bacterium 6D33.</title>
        <authorList>
            <person name="Liu Y."/>
        </authorList>
    </citation>
    <scope>NUCLEOTIDE SEQUENCE</scope>
    <source>
        <strain evidence="1">6D33</strain>
    </source>
</reference>
<dbReference type="InterPro" id="IPR009078">
    <property type="entry name" value="Ferritin-like_SF"/>
</dbReference>
<dbReference type="RefSeq" id="WP_289502297.1">
    <property type="nucleotide sequence ID" value="NZ_CP116805.1"/>
</dbReference>
<proteinExistence type="predicted"/>
<keyword evidence="2" id="KW-1185">Reference proteome</keyword>
<dbReference type="Gene3D" id="1.10.620.20">
    <property type="entry name" value="Ribonucleotide Reductase, subunit A"/>
    <property type="match status" value="1"/>
</dbReference>
<dbReference type="GO" id="GO:0016491">
    <property type="term" value="F:oxidoreductase activity"/>
    <property type="evidence" value="ECO:0007669"/>
    <property type="project" value="InterPro"/>
</dbReference>
<organism evidence="1 2">
    <name type="scientific">Gimibacter soli</name>
    <dbReference type="NCBI Taxonomy" id="3024400"/>
    <lineage>
        <taxon>Bacteria</taxon>
        <taxon>Pseudomonadati</taxon>
        <taxon>Pseudomonadota</taxon>
        <taxon>Alphaproteobacteria</taxon>
        <taxon>Kordiimonadales</taxon>
        <taxon>Temperatibacteraceae</taxon>
        <taxon>Gimibacter</taxon>
    </lineage>
</organism>
<dbReference type="Proteomes" id="UP001217500">
    <property type="component" value="Chromosome"/>
</dbReference>
<dbReference type="KEGG" id="gso:PH603_09885"/>
<accession>A0AAE9XKH4</accession>
<protein>
    <submittedName>
        <fullName evidence="1">Ferritin-like domain-containing protein</fullName>
    </submittedName>
</protein>
<dbReference type="SUPFAM" id="SSF47240">
    <property type="entry name" value="Ferritin-like"/>
    <property type="match status" value="1"/>
</dbReference>
<dbReference type="InterPro" id="IPR025859">
    <property type="entry name" value="AurF/CmlI"/>
</dbReference>
<evidence type="ECO:0000313" key="1">
    <source>
        <dbReference type="EMBL" id="WCL52849.1"/>
    </source>
</evidence>
<sequence>MALDPIYAKALEGSMWSVPQDYETLFNWNYSDDRKDLLNLYDKGKSMQWDTESRIDWSQELTPGNPQDLPEELFPLYGADFYMKMSKEEQGVCRSHWQAWSTSQFLHGEQGALICAAKIVQNVPDTESKFYAATQVMDEARHVETYKKLVEKMGIAYPITGPLKTLLDQVIRDSRWDMTYLGMQVVIEGLALAAFAGIRDHAKNNLASAVNAYVMQDEARHVAFGRLALRAYYPELTQHERDEREEFLVEACYLMRDRFQGNEVWETIGLNVKDCVNYVQASQGMQMFRTQLFSRIVPVVKDIGLWGNRIQKAYGDMGILGFANVNLDAMSENDMKVAAEHDARRQHVEDVIEMGRSSAAE</sequence>